<keyword evidence="4" id="KW-1185">Reference proteome</keyword>
<dbReference type="Pfam" id="PF00072">
    <property type="entry name" value="Response_reg"/>
    <property type="match status" value="1"/>
</dbReference>
<dbReference type="SMART" id="SM00448">
    <property type="entry name" value="REC"/>
    <property type="match status" value="1"/>
</dbReference>
<dbReference type="GeneID" id="24820780"/>
<protein>
    <submittedName>
        <fullName evidence="3">Response regulator receiver protein</fullName>
    </submittedName>
</protein>
<evidence type="ECO:0000313" key="3">
    <source>
        <dbReference type="EMBL" id="AJW71290.1"/>
    </source>
</evidence>
<gene>
    <name evidence="3" type="ORF">NADRNF5_1609</name>
</gene>
<name>A0A0D5C4N1_9ARCH</name>
<dbReference type="RefSeq" id="WP_048116917.1">
    <property type="nucleotide sequence ID" value="NZ_CP011070.1"/>
</dbReference>
<organism evidence="3 4">
    <name type="scientific">Nitrosopumilus adriaticus</name>
    <dbReference type="NCBI Taxonomy" id="1580092"/>
    <lineage>
        <taxon>Archaea</taxon>
        <taxon>Nitrososphaerota</taxon>
        <taxon>Nitrososphaeria</taxon>
        <taxon>Nitrosopumilales</taxon>
        <taxon>Nitrosopumilaceae</taxon>
        <taxon>Nitrosopumilus</taxon>
    </lineage>
</organism>
<dbReference type="Proteomes" id="UP000032408">
    <property type="component" value="Chromosome"/>
</dbReference>
<dbReference type="AlphaFoldDB" id="A0A0D5C4N1"/>
<dbReference type="KEGG" id="nin:NADRNF5_1609"/>
<reference evidence="3 4" key="2">
    <citation type="journal article" date="2016" name="ISME J.">
        <title>Physiological and genomic characterization of two novel marine thaumarchaeal strains indicates niche differentiation.</title>
        <authorList>
            <person name="Bayer B."/>
            <person name="Vojvoda J."/>
            <person name="Offre P."/>
            <person name="Alves R.J."/>
            <person name="Elisabeth N.H."/>
            <person name="Garcia J.A."/>
            <person name="Volland J.M."/>
            <person name="Srivastava A."/>
            <person name="Schleper C."/>
            <person name="Herndl G.J."/>
        </authorList>
    </citation>
    <scope>NUCLEOTIDE SEQUENCE [LARGE SCALE GENOMIC DNA]</scope>
    <source>
        <strain evidence="3 4">NF5</strain>
    </source>
</reference>
<dbReference type="GO" id="GO:0000160">
    <property type="term" value="P:phosphorelay signal transduction system"/>
    <property type="evidence" value="ECO:0007669"/>
    <property type="project" value="InterPro"/>
</dbReference>
<dbReference type="PANTHER" id="PTHR44591:SF3">
    <property type="entry name" value="RESPONSE REGULATORY DOMAIN-CONTAINING PROTEIN"/>
    <property type="match status" value="1"/>
</dbReference>
<evidence type="ECO:0000259" key="2">
    <source>
        <dbReference type="PROSITE" id="PS50110"/>
    </source>
</evidence>
<dbReference type="InterPro" id="IPR011006">
    <property type="entry name" value="CheY-like_superfamily"/>
</dbReference>
<feature type="domain" description="Response regulatory" evidence="2">
    <location>
        <begin position="2"/>
        <end position="119"/>
    </location>
</feature>
<dbReference type="OrthoDB" id="9652at2157"/>
<dbReference type="EMBL" id="CP011070">
    <property type="protein sequence ID" value="AJW71290.1"/>
    <property type="molecule type" value="Genomic_DNA"/>
</dbReference>
<dbReference type="SUPFAM" id="SSF52172">
    <property type="entry name" value="CheY-like"/>
    <property type="match status" value="1"/>
</dbReference>
<evidence type="ECO:0000313" key="4">
    <source>
        <dbReference type="Proteomes" id="UP000032408"/>
    </source>
</evidence>
<proteinExistence type="predicted"/>
<sequence>MKILTIDDNQDITELLTITLTAMGHEVTSSNTGQEGLKLLTNNRYDVVLLDLAMPDFSGRDVINKLETMGNLKDFNIVIFTASSINDSEIESLIKKGVCGIIRKPIEVDQLEKEISKLAS</sequence>
<reference evidence="4" key="1">
    <citation type="submission" date="2015-03" db="EMBL/GenBank/DDBJ databases">
        <title>Characterization of two novel Thaumarchaeota isolated from the Northern Adriatic Sea.</title>
        <authorList>
            <person name="Bayer B."/>
            <person name="Vojvoda J."/>
            <person name="Offre P."/>
            <person name="Srivastava A."/>
            <person name="Elisabeth N."/>
            <person name="Garcia J.A.L."/>
            <person name="Schleper C."/>
            <person name="Herndl G.J."/>
        </authorList>
    </citation>
    <scope>NUCLEOTIDE SEQUENCE [LARGE SCALE GENOMIC DNA]</scope>
    <source>
        <strain evidence="4">NF5</strain>
    </source>
</reference>
<keyword evidence="1" id="KW-0597">Phosphoprotein</keyword>
<dbReference type="Gene3D" id="3.40.50.2300">
    <property type="match status" value="1"/>
</dbReference>
<dbReference type="InterPro" id="IPR050595">
    <property type="entry name" value="Bact_response_regulator"/>
</dbReference>
<dbReference type="HOGENOM" id="CLU_000445_69_17_2"/>
<accession>A0A0D5C4N1</accession>
<dbReference type="PROSITE" id="PS50110">
    <property type="entry name" value="RESPONSE_REGULATORY"/>
    <property type="match status" value="1"/>
</dbReference>
<evidence type="ECO:0000256" key="1">
    <source>
        <dbReference type="ARBA" id="ARBA00022553"/>
    </source>
</evidence>
<dbReference type="InterPro" id="IPR001789">
    <property type="entry name" value="Sig_transdc_resp-reg_receiver"/>
</dbReference>
<dbReference type="PANTHER" id="PTHR44591">
    <property type="entry name" value="STRESS RESPONSE REGULATOR PROTEIN 1"/>
    <property type="match status" value="1"/>
</dbReference>
<dbReference type="STRING" id="1580092.NADRNF5_1609"/>